<dbReference type="InterPro" id="IPR013022">
    <property type="entry name" value="Xyl_isomerase-like_TIM-brl"/>
</dbReference>
<dbReference type="AlphaFoldDB" id="A0A7K1S457"/>
<keyword evidence="1" id="KW-0732">Signal</keyword>
<dbReference type="Gene3D" id="3.20.20.150">
    <property type="entry name" value="Divalent-metal-dependent TIM barrel enzymes"/>
    <property type="match status" value="1"/>
</dbReference>
<evidence type="ECO:0000313" key="3">
    <source>
        <dbReference type="EMBL" id="MVM28611.1"/>
    </source>
</evidence>
<protein>
    <submittedName>
        <fullName evidence="3">TIM barrel protein</fullName>
    </submittedName>
</protein>
<feature type="domain" description="Xylose isomerase-like TIM barrel" evidence="2">
    <location>
        <begin position="63"/>
        <end position="275"/>
    </location>
</feature>
<gene>
    <name evidence="3" type="ORF">GO755_01110</name>
</gene>
<organism evidence="3 4">
    <name type="scientific">Spirosoma arboris</name>
    <dbReference type="NCBI Taxonomy" id="2682092"/>
    <lineage>
        <taxon>Bacteria</taxon>
        <taxon>Pseudomonadati</taxon>
        <taxon>Bacteroidota</taxon>
        <taxon>Cytophagia</taxon>
        <taxon>Cytophagales</taxon>
        <taxon>Cytophagaceae</taxon>
        <taxon>Spirosoma</taxon>
    </lineage>
</organism>
<evidence type="ECO:0000256" key="1">
    <source>
        <dbReference type="SAM" id="SignalP"/>
    </source>
</evidence>
<dbReference type="InterPro" id="IPR036237">
    <property type="entry name" value="Xyl_isomerase-like_sf"/>
</dbReference>
<dbReference type="PANTHER" id="PTHR12110:SF41">
    <property type="entry name" value="INOSOSE DEHYDRATASE"/>
    <property type="match status" value="1"/>
</dbReference>
<comment type="caution">
    <text evidence="3">The sequence shown here is derived from an EMBL/GenBank/DDBJ whole genome shotgun (WGS) entry which is preliminary data.</text>
</comment>
<name>A0A7K1S457_9BACT</name>
<proteinExistence type="predicted"/>
<keyword evidence="4" id="KW-1185">Reference proteome</keyword>
<accession>A0A7K1S457</accession>
<dbReference type="PANTHER" id="PTHR12110">
    <property type="entry name" value="HYDROXYPYRUVATE ISOMERASE"/>
    <property type="match status" value="1"/>
</dbReference>
<dbReference type="Pfam" id="PF01261">
    <property type="entry name" value="AP_endonuc_2"/>
    <property type="match status" value="1"/>
</dbReference>
<dbReference type="SUPFAM" id="SSF51658">
    <property type="entry name" value="Xylose isomerase-like"/>
    <property type="match status" value="1"/>
</dbReference>
<feature type="chain" id="PRO_5029624433" evidence="1">
    <location>
        <begin position="28"/>
        <end position="294"/>
    </location>
</feature>
<dbReference type="RefSeq" id="WP_157582726.1">
    <property type="nucleotide sequence ID" value="NZ_WPIN01000001.1"/>
</dbReference>
<dbReference type="InterPro" id="IPR050312">
    <property type="entry name" value="IolE/XylAMocC-like"/>
</dbReference>
<dbReference type="EMBL" id="WPIN01000001">
    <property type="protein sequence ID" value="MVM28611.1"/>
    <property type="molecule type" value="Genomic_DNA"/>
</dbReference>
<sequence length="294" mass="33383">MQRRSFLKQSGLLTAGAFAFSQSVSTAADLLTNAFAKPINPFGAQLYSVRDAMPKDPKGVMTQLAQMGYKQFESYSGPQGFLWGMEPKEIKSFLDGLGVKMVSTHFNYRGEVDKPDQLKKSIEMAHDAGLTYLLCPFYGPQKTWDDWKKVADQFNTVGEEVKKAGLKFGYHNHDYSFRPLDGKLPQEFLLDNTDPKNVMFELDLCWIDVAGVNTEEHLKKYGKRYELCHVKDYTVKDGKPVQNDLGKGNVDFKKTLRIAKDSGIKYFLVEQEQYPESSLISMKNDAEYMKTLSV</sequence>
<evidence type="ECO:0000313" key="4">
    <source>
        <dbReference type="Proteomes" id="UP000436006"/>
    </source>
</evidence>
<evidence type="ECO:0000259" key="2">
    <source>
        <dbReference type="Pfam" id="PF01261"/>
    </source>
</evidence>
<dbReference type="Proteomes" id="UP000436006">
    <property type="component" value="Unassembled WGS sequence"/>
</dbReference>
<reference evidence="3 4" key="1">
    <citation type="submission" date="2019-12" db="EMBL/GenBank/DDBJ databases">
        <title>Spirosoma sp. HMF4905 genome sequencing and assembly.</title>
        <authorList>
            <person name="Kang H."/>
            <person name="Cha I."/>
            <person name="Kim H."/>
            <person name="Joh K."/>
        </authorList>
    </citation>
    <scope>NUCLEOTIDE SEQUENCE [LARGE SCALE GENOMIC DNA]</scope>
    <source>
        <strain evidence="3 4">HMF4905</strain>
    </source>
</reference>
<feature type="signal peptide" evidence="1">
    <location>
        <begin position="1"/>
        <end position="27"/>
    </location>
</feature>